<keyword evidence="2" id="KW-0444">Lipid biosynthesis</keyword>
<protein>
    <submittedName>
        <fullName evidence="14">Peroxidase</fullName>
    </submittedName>
</protein>
<keyword evidence="11" id="KW-0408">Iron</keyword>
<dbReference type="Proteomes" id="UP000468531">
    <property type="component" value="Unassembled WGS sequence"/>
</dbReference>
<proteinExistence type="predicted"/>
<keyword evidence="5" id="KW-0479">Metal-binding</keyword>
<evidence type="ECO:0000256" key="13">
    <source>
        <dbReference type="ARBA" id="ARBA00023160"/>
    </source>
</evidence>
<dbReference type="InterPro" id="IPR037120">
    <property type="entry name" value="Haem_peroxidase_sf_animal"/>
</dbReference>
<evidence type="ECO:0000256" key="8">
    <source>
        <dbReference type="ARBA" id="ARBA00022832"/>
    </source>
</evidence>
<evidence type="ECO:0000256" key="11">
    <source>
        <dbReference type="ARBA" id="ARBA00023004"/>
    </source>
</evidence>
<keyword evidence="9" id="KW-0223">Dioxygenase</keyword>
<evidence type="ECO:0000313" key="15">
    <source>
        <dbReference type="Proteomes" id="UP000468531"/>
    </source>
</evidence>
<evidence type="ECO:0000256" key="1">
    <source>
        <dbReference type="ARBA" id="ARBA00001913"/>
    </source>
</evidence>
<dbReference type="GO" id="GO:0006952">
    <property type="term" value="P:defense response"/>
    <property type="evidence" value="ECO:0007669"/>
    <property type="project" value="UniProtKB-KW"/>
</dbReference>
<dbReference type="GO" id="GO:0031408">
    <property type="term" value="P:oxylipin biosynthetic process"/>
    <property type="evidence" value="ECO:0007669"/>
    <property type="project" value="UniProtKB-KW"/>
</dbReference>
<gene>
    <name evidence="14" type="ORF">FNJ47_36030</name>
</gene>
<evidence type="ECO:0000313" key="14">
    <source>
        <dbReference type="EMBL" id="NEV01059.1"/>
    </source>
</evidence>
<dbReference type="GO" id="GO:0006979">
    <property type="term" value="P:response to oxidative stress"/>
    <property type="evidence" value="ECO:0007669"/>
    <property type="project" value="InterPro"/>
</dbReference>
<sequence length="640" mass="72071">MVVYVKFFELLNRFVVWHRLPTFLAVANLGALREVLRAKNLHNTSDIAVSEPAGLRAVAPYDPLFLSEREEDGQYNDLSKPTMGNAAFGGPDFTLSNQGARFGRNIPLNEVDPVRDGAILDPNPRQVSNLLLGRPRNADGSNGFQPATILNLLAAAWIQFQTHDWFNHGNPRAIDDDPFDVPIPPGDAWPGGKMLVRRTRADPTRRVNDGAGPETFANAETHWWDSSQIYGDSRPALMQYRAGTAGKLNIDPKTRLIPLDPTGVEKTGLTSNWWLGLSLLHNIFTLEHNAICDHLILAFPEWLHQPDGDDKIFRVARLVNNALMAKIHTVDWTRAILVHPALQIGMNANWWGLAQESVKKTFGRISASEAISGIPGSQTNQTGADYCLTEEFVSVYRLHPLLPNDVALLSYRDGSRSRVLKFEADDPEDPDLIVGPFAMKNALRDERVTLADVVYSFGAQSPGAVTLRNFPNWMRRMRRRNGQQLEEFIDLATIDILRDRERGVPRYNRFRELFHMPRISSFEQMSTDPDIVRTLREVYGHPDKVDLMVGMYAETPPEGFGFSDTAFRVFILMASRRLKSDRFFTDDFTSAVYTQPGLDWVNNNNMASVLLRHFPELTPVLQRVANPFAPWPNPPGTIPN</sequence>
<dbReference type="InterPro" id="IPR019791">
    <property type="entry name" value="Haem_peroxidase_animal"/>
</dbReference>
<evidence type="ECO:0000256" key="2">
    <source>
        <dbReference type="ARBA" id="ARBA00022516"/>
    </source>
</evidence>
<reference evidence="14 15" key="1">
    <citation type="journal article" date="2020" name="Arch. Microbiol.">
        <title>Bradyrhizobium uaiense sp. nov., a new highly efficient cowpea symbiont.</title>
        <authorList>
            <person name="Cabral Michel D."/>
            <person name="Azarias Guimaraes A."/>
            <person name="Martins da Costa E."/>
            <person name="Soares de Carvalho T."/>
            <person name="Balsanelli E."/>
            <person name="Willems A."/>
            <person name="Maltempi de Souza E."/>
            <person name="de Souza Moreira F.M."/>
        </authorList>
    </citation>
    <scope>NUCLEOTIDE SEQUENCE [LARGE SCALE GENOMIC DNA]</scope>
    <source>
        <strain evidence="14 15">UFLA 03-164</strain>
    </source>
</reference>
<keyword evidence="10" id="KW-0560">Oxidoreductase</keyword>
<evidence type="ECO:0000256" key="6">
    <source>
        <dbReference type="ARBA" id="ARBA00022767"/>
    </source>
</evidence>
<dbReference type="PROSITE" id="PS50292">
    <property type="entry name" value="PEROXIDASE_3"/>
    <property type="match status" value="1"/>
</dbReference>
<dbReference type="Gene3D" id="1.10.640.10">
    <property type="entry name" value="Haem peroxidase domain superfamily, animal type"/>
    <property type="match status" value="1"/>
</dbReference>
<keyword evidence="3 14" id="KW-0575">Peroxidase</keyword>
<dbReference type="PANTHER" id="PTHR11903">
    <property type="entry name" value="PROSTAGLANDIN G/H SYNTHASE"/>
    <property type="match status" value="1"/>
</dbReference>
<dbReference type="CDD" id="cd09818">
    <property type="entry name" value="PIOX_like"/>
    <property type="match status" value="1"/>
</dbReference>
<comment type="caution">
    <text evidence="14">The sequence shown here is derived from an EMBL/GenBank/DDBJ whole genome shotgun (WGS) entry which is preliminary data.</text>
</comment>
<dbReference type="GO" id="GO:0020037">
    <property type="term" value="F:heme binding"/>
    <property type="evidence" value="ECO:0007669"/>
    <property type="project" value="InterPro"/>
</dbReference>
<dbReference type="PANTHER" id="PTHR11903:SF11">
    <property type="entry name" value="ALPHA-DIOXYGENASE 1"/>
    <property type="match status" value="1"/>
</dbReference>
<evidence type="ECO:0000256" key="7">
    <source>
        <dbReference type="ARBA" id="ARBA00022821"/>
    </source>
</evidence>
<keyword evidence="12" id="KW-0443">Lipid metabolism</keyword>
<keyword evidence="15" id="KW-1185">Reference proteome</keyword>
<comment type="cofactor">
    <cofactor evidence="1">
        <name>Ca(2+)</name>
        <dbReference type="ChEBI" id="CHEBI:29108"/>
    </cofactor>
</comment>
<dbReference type="EMBL" id="VKHP01000214">
    <property type="protein sequence ID" value="NEV01059.1"/>
    <property type="molecule type" value="Genomic_DNA"/>
</dbReference>
<evidence type="ECO:0000256" key="3">
    <source>
        <dbReference type="ARBA" id="ARBA00022559"/>
    </source>
</evidence>
<evidence type="ECO:0000256" key="10">
    <source>
        <dbReference type="ARBA" id="ARBA00023002"/>
    </source>
</evidence>
<dbReference type="AlphaFoldDB" id="A0A6P1BRT8"/>
<dbReference type="GO" id="GO:0046872">
    <property type="term" value="F:metal ion binding"/>
    <property type="evidence" value="ECO:0007669"/>
    <property type="project" value="UniProtKB-KW"/>
</dbReference>
<dbReference type="Pfam" id="PF03098">
    <property type="entry name" value="An_peroxidase"/>
    <property type="match status" value="1"/>
</dbReference>
<dbReference type="InterPro" id="IPR050783">
    <property type="entry name" value="Oxylipin_biosynth_metab"/>
</dbReference>
<evidence type="ECO:0000256" key="4">
    <source>
        <dbReference type="ARBA" id="ARBA00022617"/>
    </source>
</evidence>
<dbReference type="SUPFAM" id="SSF48113">
    <property type="entry name" value="Heme-dependent peroxidases"/>
    <property type="match status" value="1"/>
</dbReference>
<name>A0A6P1BRT8_9BRAD</name>
<dbReference type="InterPro" id="IPR010255">
    <property type="entry name" value="Haem_peroxidase_sf"/>
</dbReference>
<keyword evidence="7" id="KW-0611">Plant defense</keyword>
<keyword evidence="8" id="KW-0276">Fatty acid metabolism</keyword>
<dbReference type="GO" id="GO:0004601">
    <property type="term" value="F:peroxidase activity"/>
    <property type="evidence" value="ECO:0007669"/>
    <property type="project" value="UniProtKB-KW"/>
</dbReference>
<keyword evidence="13" id="KW-0275">Fatty acid biosynthesis</keyword>
<keyword evidence="6" id="KW-0925">Oxylipin biosynthesis</keyword>
<evidence type="ECO:0000256" key="9">
    <source>
        <dbReference type="ARBA" id="ARBA00022964"/>
    </source>
</evidence>
<evidence type="ECO:0000256" key="12">
    <source>
        <dbReference type="ARBA" id="ARBA00023098"/>
    </source>
</evidence>
<accession>A0A6P1BRT8</accession>
<dbReference type="GO" id="GO:0006633">
    <property type="term" value="P:fatty acid biosynthetic process"/>
    <property type="evidence" value="ECO:0007669"/>
    <property type="project" value="UniProtKB-KW"/>
</dbReference>
<organism evidence="14 15">
    <name type="scientific">Bradyrhizobium uaiense</name>
    <dbReference type="NCBI Taxonomy" id="2594946"/>
    <lineage>
        <taxon>Bacteria</taxon>
        <taxon>Pseudomonadati</taxon>
        <taxon>Pseudomonadota</taxon>
        <taxon>Alphaproteobacteria</taxon>
        <taxon>Hyphomicrobiales</taxon>
        <taxon>Nitrobacteraceae</taxon>
        <taxon>Bradyrhizobium</taxon>
    </lineage>
</organism>
<keyword evidence="4" id="KW-0349">Heme</keyword>
<dbReference type="InterPro" id="IPR034815">
    <property type="entry name" value="A_dioxygenase"/>
</dbReference>
<evidence type="ECO:0000256" key="5">
    <source>
        <dbReference type="ARBA" id="ARBA00022723"/>
    </source>
</evidence>
<dbReference type="GO" id="GO:0016702">
    <property type="term" value="F:oxidoreductase activity, acting on single donors with incorporation of molecular oxygen, incorporation of two atoms of oxygen"/>
    <property type="evidence" value="ECO:0007669"/>
    <property type="project" value="TreeGrafter"/>
</dbReference>